<gene>
    <name evidence="1" type="ORF">S01H4_32831</name>
</gene>
<accession>X1BU08</accession>
<comment type="caution">
    <text evidence="1">The sequence shown here is derived from an EMBL/GenBank/DDBJ whole genome shotgun (WGS) entry which is preliminary data.</text>
</comment>
<organism evidence="1">
    <name type="scientific">marine sediment metagenome</name>
    <dbReference type="NCBI Taxonomy" id="412755"/>
    <lineage>
        <taxon>unclassified sequences</taxon>
        <taxon>metagenomes</taxon>
        <taxon>ecological metagenomes</taxon>
    </lineage>
</organism>
<name>X1BU08_9ZZZZ</name>
<protein>
    <submittedName>
        <fullName evidence="1">Uncharacterized protein</fullName>
    </submittedName>
</protein>
<evidence type="ECO:0000313" key="1">
    <source>
        <dbReference type="EMBL" id="GAG75626.1"/>
    </source>
</evidence>
<dbReference type="AlphaFoldDB" id="X1BU08"/>
<proteinExistence type="predicted"/>
<reference evidence="1" key="1">
    <citation type="journal article" date="2014" name="Front. Microbiol.">
        <title>High frequency of phylogenetically diverse reductive dehalogenase-homologous genes in deep subseafloor sedimentary metagenomes.</title>
        <authorList>
            <person name="Kawai M."/>
            <person name="Futagami T."/>
            <person name="Toyoda A."/>
            <person name="Takaki Y."/>
            <person name="Nishi S."/>
            <person name="Hori S."/>
            <person name="Arai W."/>
            <person name="Tsubouchi T."/>
            <person name="Morono Y."/>
            <person name="Uchiyama I."/>
            <person name="Ito T."/>
            <person name="Fujiyama A."/>
            <person name="Inagaki F."/>
            <person name="Takami H."/>
        </authorList>
    </citation>
    <scope>NUCLEOTIDE SEQUENCE</scope>
    <source>
        <strain evidence="1">Expedition CK06-06</strain>
    </source>
</reference>
<dbReference type="EMBL" id="BART01017212">
    <property type="protein sequence ID" value="GAG75626.1"/>
    <property type="molecule type" value="Genomic_DNA"/>
</dbReference>
<sequence>MSEHERIDTGNELECCRSQIREWRQLVSRHLPPTDCDRDDVQVISDRISELEVMESKLPVDKLGNRVVPHNDPMWRMLSSGSPQSSTQWIDGEPCFQSAYGGLVRFRPDECFSTEAASLAAKEGETDA</sequence>